<keyword evidence="1" id="KW-1185">Reference proteome</keyword>
<evidence type="ECO:0000313" key="2">
    <source>
        <dbReference type="WBParaSite" id="ACRNAN_scaffold8659.g11782.t1"/>
    </source>
</evidence>
<reference evidence="2" key="1">
    <citation type="submission" date="2022-11" db="UniProtKB">
        <authorList>
            <consortium name="WormBaseParasite"/>
        </authorList>
    </citation>
    <scope>IDENTIFICATION</scope>
</reference>
<dbReference type="Proteomes" id="UP000887540">
    <property type="component" value="Unplaced"/>
</dbReference>
<sequence>MVPLLERLYKPDPSTLTKNDRSSLEKFRAALKNHTRMVQGHVSDDEDPVVRKLRSRLKDALEELKKGKSDFHYHEKSEGLTLVERCAAYRLEKLIYISHQLVDLFNDLRAVINGNHISRIEDATNLFRSISVTAEIFNLHPLDPTCMQTARNDIDEVRMLLESIQPEYSKTEEVDDSMPRLIFRINAFRIILYNIAEGIINIAKMFIYEVDDNNESKSETQVKLKSLNTALEKLIRDFPPAFYGVLKFPCSEAFKNLYQMPVHSNFVKGLIKRNNPSEDVRTGASQATAISPNISSTNLSTVTTQVSLSPVNTVIS</sequence>
<dbReference type="AlphaFoldDB" id="A0A914ELY2"/>
<evidence type="ECO:0000313" key="1">
    <source>
        <dbReference type="Proteomes" id="UP000887540"/>
    </source>
</evidence>
<protein>
    <submittedName>
        <fullName evidence="2">Uncharacterized protein</fullName>
    </submittedName>
</protein>
<accession>A0A914ELY2</accession>
<proteinExistence type="predicted"/>
<name>A0A914ELY2_9BILA</name>
<organism evidence="1 2">
    <name type="scientific">Acrobeloides nanus</name>
    <dbReference type="NCBI Taxonomy" id="290746"/>
    <lineage>
        <taxon>Eukaryota</taxon>
        <taxon>Metazoa</taxon>
        <taxon>Ecdysozoa</taxon>
        <taxon>Nematoda</taxon>
        <taxon>Chromadorea</taxon>
        <taxon>Rhabditida</taxon>
        <taxon>Tylenchina</taxon>
        <taxon>Cephalobomorpha</taxon>
        <taxon>Cephaloboidea</taxon>
        <taxon>Cephalobidae</taxon>
        <taxon>Acrobeloides</taxon>
    </lineage>
</organism>
<dbReference type="WBParaSite" id="ACRNAN_scaffold8659.g11782.t1">
    <property type="protein sequence ID" value="ACRNAN_scaffold8659.g11782.t1"/>
    <property type="gene ID" value="ACRNAN_scaffold8659.g11782"/>
</dbReference>